<comment type="similarity">
    <text evidence="7">Belongs to the binding-protein-dependent transport system permease family.</text>
</comment>
<reference evidence="9 10" key="1">
    <citation type="submission" date="2019-12" db="EMBL/GenBank/DDBJ databases">
        <title>Draft genome sequences Bradyrhizobium cajani AMBPC1010, Bradyrhizobium pachyrhizi AMBPC1040 and Bradyrhizobium yuanmingense ALSPC3051, three plant growth promoting strains isolated from nodules of Cajanus cajan L. in Dominican Republic.</title>
        <authorList>
            <person name="Flores-Felix J.D."/>
            <person name="Araujo J."/>
            <person name="Diaz-Alcantara C."/>
            <person name="Gonzalez-Andres F."/>
            <person name="Velazquez E."/>
        </authorList>
    </citation>
    <scope>NUCLEOTIDE SEQUENCE [LARGE SCALE GENOMIC DNA]</scope>
    <source>
        <strain evidence="9 10">1040</strain>
    </source>
</reference>
<evidence type="ECO:0000256" key="5">
    <source>
        <dbReference type="ARBA" id="ARBA00022989"/>
    </source>
</evidence>
<organism evidence="9 10">
    <name type="scientific">Bradyrhizobium pachyrhizi</name>
    <dbReference type="NCBI Taxonomy" id="280333"/>
    <lineage>
        <taxon>Bacteria</taxon>
        <taxon>Pseudomonadati</taxon>
        <taxon>Pseudomonadota</taxon>
        <taxon>Alphaproteobacteria</taxon>
        <taxon>Hyphomicrobiales</taxon>
        <taxon>Nitrobacteraceae</taxon>
        <taxon>Bradyrhizobium</taxon>
    </lineage>
</organism>
<dbReference type="PROSITE" id="PS50928">
    <property type="entry name" value="ABC_TM1"/>
    <property type="match status" value="1"/>
</dbReference>
<dbReference type="CDD" id="cd06261">
    <property type="entry name" value="TM_PBP2"/>
    <property type="match status" value="1"/>
</dbReference>
<evidence type="ECO:0000313" key="10">
    <source>
        <dbReference type="Proteomes" id="UP000436468"/>
    </source>
</evidence>
<dbReference type="Proteomes" id="UP000436468">
    <property type="component" value="Unassembled WGS sequence"/>
</dbReference>
<dbReference type="InterPro" id="IPR000515">
    <property type="entry name" value="MetI-like"/>
</dbReference>
<evidence type="ECO:0000259" key="8">
    <source>
        <dbReference type="PROSITE" id="PS50928"/>
    </source>
</evidence>
<evidence type="ECO:0000256" key="7">
    <source>
        <dbReference type="RuleBase" id="RU363032"/>
    </source>
</evidence>
<evidence type="ECO:0000256" key="6">
    <source>
        <dbReference type="ARBA" id="ARBA00023136"/>
    </source>
</evidence>
<dbReference type="GO" id="GO:0005886">
    <property type="term" value="C:plasma membrane"/>
    <property type="evidence" value="ECO:0007669"/>
    <property type="project" value="UniProtKB-SubCell"/>
</dbReference>
<dbReference type="EMBL" id="WQNF01000001">
    <property type="protein sequence ID" value="MVT63564.1"/>
    <property type="molecule type" value="Genomic_DNA"/>
</dbReference>
<name>A0A844SHY9_9BRAD</name>
<dbReference type="Gene3D" id="1.10.3720.10">
    <property type="entry name" value="MetI-like"/>
    <property type="match status" value="1"/>
</dbReference>
<gene>
    <name evidence="9" type="ORF">GPL21_00350</name>
</gene>
<dbReference type="PANTHER" id="PTHR30151:SF20">
    <property type="entry name" value="ABC TRANSPORTER PERMEASE PROTEIN HI_0355-RELATED"/>
    <property type="match status" value="1"/>
</dbReference>
<protein>
    <submittedName>
        <fullName evidence="9">ABC transporter permease subunit</fullName>
    </submittedName>
</protein>
<evidence type="ECO:0000256" key="1">
    <source>
        <dbReference type="ARBA" id="ARBA00004651"/>
    </source>
</evidence>
<proteinExistence type="inferred from homology"/>
<sequence>MNPSRAHLLQSIAVAVTVIALWEGICRAFAVSPIVLPAPSSIVVRLYALVTSGMIWPHLWATLVEVLSGFVLGCVAGLIIGAMISLIPAFERLVYPYLVALQTLPKVAIAPLFIIWFGYGLTSKIVITALVCFFPVLVSVIAGFHSTDKDQLDMMKAFGATKLQTLMRLRIPSALVLIFAGLEIAAVLAVIGAIVGEFVGAQVGLGYLVVTLNFSMDVSGVFAVLIILSAIGLVMHGLMRYAARKYIFWIRRSDTPVMT</sequence>
<dbReference type="RefSeq" id="WP_157340357.1">
    <property type="nucleotide sequence ID" value="NZ_CP176492.1"/>
</dbReference>
<feature type="transmembrane region" description="Helical" evidence="7">
    <location>
        <begin position="221"/>
        <end position="243"/>
    </location>
</feature>
<dbReference type="SUPFAM" id="SSF161098">
    <property type="entry name" value="MetI-like"/>
    <property type="match status" value="1"/>
</dbReference>
<accession>A0A844SHY9</accession>
<evidence type="ECO:0000256" key="3">
    <source>
        <dbReference type="ARBA" id="ARBA00022475"/>
    </source>
</evidence>
<feature type="transmembrane region" description="Helical" evidence="7">
    <location>
        <begin position="174"/>
        <end position="201"/>
    </location>
</feature>
<dbReference type="Pfam" id="PF00528">
    <property type="entry name" value="BPD_transp_1"/>
    <property type="match status" value="1"/>
</dbReference>
<feature type="domain" description="ABC transmembrane type-1" evidence="8">
    <location>
        <begin position="59"/>
        <end position="239"/>
    </location>
</feature>
<comment type="caution">
    <text evidence="9">The sequence shown here is derived from an EMBL/GenBank/DDBJ whole genome shotgun (WGS) entry which is preliminary data.</text>
</comment>
<evidence type="ECO:0000256" key="2">
    <source>
        <dbReference type="ARBA" id="ARBA00022448"/>
    </source>
</evidence>
<keyword evidence="5 7" id="KW-1133">Transmembrane helix</keyword>
<dbReference type="GO" id="GO:0055085">
    <property type="term" value="P:transmembrane transport"/>
    <property type="evidence" value="ECO:0007669"/>
    <property type="project" value="InterPro"/>
</dbReference>
<dbReference type="AlphaFoldDB" id="A0A844SHY9"/>
<keyword evidence="3" id="KW-1003">Cell membrane</keyword>
<evidence type="ECO:0000313" key="9">
    <source>
        <dbReference type="EMBL" id="MVT63564.1"/>
    </source>
</evidence>
<evidence type="ECO:0000256" key="4">
    <source>
        <dbReference type="ARBA" id="ARBA00022692"/>
    </source>
</evidence>
<dbReference type="PANTHER" id="PTHR30151">
    <property type="entry name" value="ALKANE SULFONATE ABC TRANSPORTER-RELATED, MEMBRANE SUBUNIT"/>
    <property type="match status" value="1"/>
</dbReference>
<comment type="subcellular location">
    <subcellularLocation>
        <location evidence="1 7">Cell membrane</location>
        <topology evidence="1 7">Multi-pass membrane protein</topology>
    </subcellularLocation>
</comment>
<keyword evidence="6 7" id="KW-0472">Membrane</keyword>
<dbReference type="InterPro" id="IPR035906">
    <property type="entry name" value="MetI-like_sf"/>
</dbReference>
<keyword evidence="2 7" id="KW-0813">Transport</keyword>
<feature type="transmembrane region" description="Helical" evidence="7">
    <location>
        <begin position="94"/>
        <end position="119"/>
    </location>
</feature>
<feature type="transmembrane region" description="Helical" evidence="7">
    <location>
        <begin position="66"/>
        <end position="87"/>
    </location>
</feature>
<keyword evidence="10" id="KW-1185">Reference proteome</keyword>
<keyword evidence="4 7" id="KW-0812">Transmembrane</keyword>
<feature type="transmembrane region" description="Helical" evidence="7">
    <location>
        <begin position="125"/>
        <end position="146"/>
    </location>
</feature>